<keyword evidence="2" id="KW-0732">Signal</keyword>
<feature type="compositionally biased region" description="Low complexity" evidence="1">
    <location>
        <begin position="27"/>
        <end position="54"/>
    </location>
</feature>
<evidence type="ECO:0000313" key="4">
    <source>
        <dbReference type="Proteomes" id="UP000483004"/>
    </source>
</evidence>
<feature type="chain" id="PRO_5026656193" description="Lipoprotein" evidence="2">
    <location>
        <begin position="23"/>
        <end position="254"/>
    </location>
</feature>
<evidence type="ECO:0000256" key="2">
    <source>
        <dbReference type="SAM" id="SignalP"/>
    </source>
</evidence>
<dbReference type="AlphaFoldDB" id="A0A6L3WB78"/>
<name>A0A6L3WB78_9ACTN</name>
<dbReference type="Gene3D" id="2.50.20.20">
    <property type="match status" value="1"/>
</dbReference>
<reference evidence="3 4" key="1">
    <citation type="submission" date="2019-09" db="EMBL/GenBank/DDBJ databases">
        <title>Actinomadura physcomitrii sp. nov., a novel actinomycete isolated from moss [Physcomitrium sphaericum (Ludw) Fuernr].</title>
        <authorList>
            <person name="Liu C."/>
            <person name="Zhuang X."/>
        </authorList>
    </citation>
    <scope>NUCLEOTIDE SEQUENCE [LARGE SCALE GENOMIC DNA]</scope>
    <source>
        <strain evidence="3 4">CYP1-1B</strain>
    </source>
</reference>
<evidence type="ECO:0000313" key="3">
    <source>
        <dbReference type="EMBL" id="KAB2390309.1"/>
    </source>
</evidence>
<dbReference type="RefSeq" id="WP_151537733.1">
    <property type="nucleotide sequence ID" value="NZ_WBMR01000001.1"/>
</dbReference>
<dbReference type="OrthoDB" id="3470138at2"/>
<comment type="caution">
    <text evidence="3">The sequence shown here is derived from an EMBL/GenBank/DDBJ whole genome shotgun (WGS) entry which is preliminary data.</text>
</comment>
<keyword evidence="4" id="KW-1185">Reference proteome</keyword>
<accession>A0A6L3WB78</accession>
<gene>
    <name evidence="3" type="ORF">F9B16_00260</name>
</gene>
<evidence type="ECO:0008006" key="5">
    <source>
        <dbReference type="Google" id="ProtNLM"/>
    </source>
</evidence>
<organism evidence="3 4">
    <name type="scientific">Actinomadura montaniterrae</name>
    <dbReference type="NCBI Taxonomy" id="1803903"/>
    <lineage>
        <taxon>Bacteria</taxon>
        <taxon>Bacillati</taxon>
        <taxon>Actinomycetota</taxon>
        <taxon>Actinomycetes</taxon>
        <taxon>Streptosporangiales</taxon>
        <taxon>Thermomonosporaceae</taxon>
        <taxon>Actinomadura</taxon>
    </lineage>
</organism>
<dbReference type="Proteomes" id="UP000483004">
    <property type="component" value="Unassembled WGS sequence"/>
</dbReference>
<proteinExistence type="predicted"/>
<feature type="signal peptide" evidence="2">
    <location>
        <begin position="1"/>
        <end position="22"/>
    </location>
</feature>
<sequence length="254" mass="26259">MRITTVPLLGIAAALALMPATACGPKAGGAAKKASGTTAASPARTATPSPTPAANGVEKLRPTEILARARKATLAARTLRLHGTFHDGGKILALDFRYAGAKEAVGDVTMGRERFTLIRIGRSVYFKGDDAFWKSIGGKGAAQLMSGKYLRTTSKDEGFADLAEFSDRARFFAELFAPEGTVTKGRTEMIAGTPAIALRDGSGGKLYVATVGEPYALRMGGGPGNRLDFDGYGAAVAITAPPAAQVVDASALKP</sequence>
<evidence type="ECO:0000256" key="1">
    <source>
        <dbReference type="SAM" id="MobiDB-lite"/>
    </source>
</evidence>
<protein>
    <recommendedName>
        <fullName evidence="5">Lipoprotein</fullName>
    </recommendedName>
</protein>
<dbReference type="EMBL" id="WBMR01000001">
    <property type="protein sequence ID" value="KAB2390309.1"/>
    <property type="molecule type" value="Genomic_DNA"/>
</dbReference>
<feature type="region of interest" description="Disordered" evidence="1">
    <location>
        <begin position="27"/>
        <end position="57"/>
    </location>
</feature>